<keyword evidence="3" id="KW-1185">Reference proteome</keyword>
<reference evidence="2 3" key="1">
    <citation type="journal article" date="2020" name="ISME J.">
        <title>Uncovering the hidden diversity of litter-decomposition mechanisms in mushroom-forming fungi.</title>
        <authorList>
            <person name="Floudas D."/>
            <person name="Bentzer J."/>
            <person name="Ahren D."/>
            <person name="Johansson T."/>
            <person name="Persson P."/>
            <person name="Tunlid A."/>
        </authorList>
    </citation>
    <scope>NUCLEOTIDE SEQUENCE [LARGE SCALE GENOMIC DNA]</scope>
    <source>
        <strain evidence="2 3">CBS 146.42</strain>
    </source>
</reference>
<dbReference type="InterPro" id="IPR005135">
    <property type="entry name" value="Endo/exonuclease/phosphatase"/>
</dbReference>
<dbReference type="GO" id="GO:0003824">
    <property type="term" value="F:catalytic activity"/>
    <property type="evidence" value="ECO:0007669"/>
    <property type="project" value="InterPro"/>
</dbReference>
<evidence type="ECO:0000259" key="1">
    <source>
        <dbReference type="Pfam" id="PF14529"/>
    </source>
</evidence>
<dbReference type="SUPFAM" id="SSF56219">
    <property type="entry name" value="DNase I-like"/>
    <property type="match status" value="1"/>
</dbReference>
<comment type="caution">
    <text evidence="2">The sequence shown here is derived from an EMBL/GenBank/DDBJ whole genome shotgun (WGS) entry which is preliminary data.</text>
</comment>
<feature type="domain" description="Endonuclease/exonuclease/phosphatase" evidence="1">
    <location>
        <begin position="5"/>
        <end position="109"/>
    </location>
</feature>
<dbReference type="InterPro" id="IPR036691">
    <property type="entry name" value="Endo/exonu/phosph_ase_sf"/>
</dbReference>
<proteinExistence type="predicted"/>
<dbReference type="EMBL" id="JAACJO010000006">
    <property type="protein sequence ID" value="KAF5357243.1"/>
    <property type="molecule type" value="Genomic_DNA"/>
</dbReference>
<name>A0A8H5G2S0_9AGAR</name>
<protein>
    <recommendedName>
        <fullName evidence="1">Endonuclease/exonuclease/phosphatase domain-containing protein</fullName>
    </recommendedName>
</protein>
<evidence type="ECO:0000313" key="3">
    <source>
        <dbReference type="Proteomes" id="UP000559027"/>
    </source>
</evidence>
<sequence>MHMAINLLSKDIDTLPTFIYIGGDFNCHSSVWDLSVDHHHTSAILLLKTASNLGIEWARPINAANTHVPHNVDLKGSVIDLMFTQAPNSDLNLPRLDYSQKGLLDHVPMVLSLPIVASSIRVTCTVLPKESNKEATFLMDIGHLFLDLDTLDLSTPDQIEAVVLAMADIFSWMWTTHTKTITITNQSKSWWTDECSTAKAQYQETGARADWTAFCHAFFFF</sequence>
<dbReference type="Pfam" id="PF14529">
    <property type="entry name" value="Exo_endo_phos_2"/>
    <property type="match status" value="1"/>
</dbReference>
<dbReference type="Gene3D" id="3.60.10.10">
    <property type="entry name" value="Endonuclease/exonuclease/phosphatase"/>
    <property type="match status" value="1"/>
</dbReference>
<evidence type="ECO:0000313" key="2">
    <source>
        <dbReference type="EMBL" id="KAF5357243.1"/>
    </source>
</evidence>
<gene>
    <name evidence="2" type="ORF">D9756_006349</name>
</gene>
<dbReference type="OrthoDB" id="412006at2759"/>
<dbReference type="AlphaFoldDB" id="A0A8H5G2S0"/>
<accession>A0A8H5G2S0</accession>
<organism evidence="2 3">
    <name type="scientific">Leucocoprinus leucothites</name>
    <dbReference type="NCBI Taxonomy" id="201217"/>
    <lineage>
        <taxon>Eukaryota</taxon>
        <taxon>Fungi</taxon>
        <taxon>Dikarya</taxon>
        <taxon>Basidiomycota</taxon>
        <taxon>Agaricomycotina</taxon>
        <taxon>Agaricomycetes</taxon>
        <taxon>Agaricomycetidae</taxon>
        <taxon>Agaricales</taxon>
        <taxon>Agaricineae</taxon>
        <taxon>Agaricaceae</taxon>
        <taxon>Leucocoprinus</taxon>
    </lineage>
</organism>
<dbReference type="Proteomes" id="UP000559027">
    <property type="component" value="Unassembled WGS sequence"/>
</dbReference>